<name>A0A9P6WHB4_9ASCO</name>
<accession>A0A9P6WHB4</accession>
<feature type="non-terminal residue" evidence="1">
    <location>
        <position position="66"/>
    </location>
</feature>
<dbReference type="AlphaFoldDB" id="A0A9P6WHB4"/>
<keyword evidence="2" id="KW-1185">Reference proteome</keyword>
<reference evidence="1" key="1">
    <citation type="submission" date="2020-11" db="EMBL/GenBank/DDBJ databases">
        <title>Kefir isolates.</title>
        <authorList>
            <person name="Marcisauskas S."/>
            <person name="Kim Y."/>
            <person name="Blasche S."/>
        </authorList>
    </citation>
    <scope>NUCLEOTIDE SEQUENCE</scope>
    <source>
        <strain evidence="1">Olga-1</strain>
    </source>
</reference>
<proteinExistence type="predicted"/>
<dbReference type="EMBL" id="PUHW01000977">
    <property type="protein sequence ID" value="KAG0680979.1"/>
    <property type="molecule type" value="Genomic_DNA"/>
</dbReference>
<evidence type="ECO:0000313" key="2">
    <source>
        <dbReference type="Proteomes" id="UP000697127"/>
    </source>
</evidence>
<sequence>NIKPNEILGHQLNYSQMKESNNFISFLIFANKEYFKYKKNYNNSPISNEMIKRIQIIFLQEQYDEY</sequence>
<protein>
    <submittedName>
        <fullName evidence="1">Uncharacterized protein</fullName>
    </submittedName>
</protein>
<dbReference type="Proteomes" id="UP000697127">
    <property type="component" value="Unassembled WGS sequence"/>
</dbReference>
<evidence type="ECO:0000313" key="1">
    <source>
        <dbReference type="EMBL" id="KAG0680979.1"/>
    </source>
</evidence>
<comment type="caution">
    <text evidence="1">The sequence shown here is derived from an EMBL/GenBank/DDBJ whole genome shotgun (WGS) entry which is preliminary data.</text>
</comment>
<feature type="non-terminal residue" evidence="1">
    <location>
        <position position="1"/>
    </location>
</feature>
<gene>
    <name evidence="1" type="ORF">C6P40_005478</name>
</gene>
<organism evidence="1 2">
    <name type="scientific">Pichia californica</name>
    <dbReference type="NCBI Taxonomy" id="460514"/>
    <lineage>
        <taxon>Eukaryota</taxon>
        <taxon>Fungi</taxon>
        <taxon>Dikarya</taxon>
        <taxon>Ascomycota</taxon>
        <taxon>Saccharomycotina</taxon>
        <taxon>Pichiomycetes</taxon>
        <taxon>Pichiales</taxon>
        <taxon>Pichiaceae</taxon>
        <taxon>Pichia</taxon>
    </lineage>
</organism>